<name>A0A542EJQ0_9MICO</name>
<sequence>MTSATGSAARQALLSQYAGAEHLVLGAHVNGETYPGTARSYLADGRGVAWQVPQQDGLAFAIDAEIADQPVSAMLGRRARSMDPAVVWPLWTGCEAAAKALGLPVLSWLNWPGLKLPAEIAEKVSLQWEQLDDILVCYGVASTT</sequence>
<comment type="caution">
    <text evidence="1">The sequence shown here is derived from an EMBL/GenBank/DDBJ whole genome shotgun (WGS) entry which is preliminary data.</text>
</comment>
<keyword evidence="2" id="KW-1185">Reference proteome</keyword>
<proteinExistence type="predicted"/>
<dbReference type="EMBL" id="VFMO01000001">
    <property type="protein sequence ID" value="TQJ15514.1"/>
    <property type="molecule type" value="Genomic_DNA"/>
</dbReference>
<dbReference type="OrthoDB" id="3384378at2"/>
<gene>
    <name evidence="1" type="ORF">FB459_3070</name>
</gene>
<dbReference type="RefSeq" id="WP_141929052.1">
    <property type="nucleotide sequence ID" value="NZ_BAABCI010000036.1"/>
</dbReference>
<evidence type="ECO:0000313" key="2">
    <source>
        <dbReference type="Proteomes" id="UP000320806"/>
    </source>
</evidence>
<reference evidence="1 2" key="1">
    <citation type="submission" date="2019-06" db="EMBL/GenBank/DDBJ databases">
        <title>Sequencing the genomes of 1000 actinobacteria strains.</title>
        <authorList>
            <person name="Klenk H.-P."/>
        </authorList>
    </citation>
    <scope>NUCLEOTIDE SEQUENCE [LARGE SCALE GENOMIC DNA]</scope>
    <source>
        <strain evidence="1 2">DSM 19828</strain>
    </source>
</reference>
<protein>
    <submittedName>
        <fullName evidence="1">Uncharacterized protein</fullName>
    </submittedName>
</protein>
<dbReference type="Proteomes" id="UP000320806">
    <property type="component" value="Unassembled WGS sequence"/>
</dbReference>
<evidence type="ECO:0000313" key="1">
    <source>
        <dbReference type="EMBL" id="TQJ15514.1"/>
    </source>
</evidence>
<accession>A0A542EJQ0</accession>
<dbReference type="AlphaFoldDB" id="A0A542EJQ0"/>
<organism evidence="1 2">
    <name type="scientific">Yimella lutea</name>
    <dbReference type="NCBI Taxonomy" id="587872"/>
    <lineage>
        <taxon>Bacteria</taxon>
        <taxon>Bacillati</taxon>
        <taxon>Actinomycetota</taxon>
        <taxon>Actinomycetes</taxon>
        <taxon>Micrococcales</taxon>
        <taxon>Dermacoccaceae</taxon>
        <taxon>Yimella</taxon>
    </lineage>
</organism>